<dbReference type="InterPro" id="IPR005119">
    <property type="entry name" value="LysR_subst-bd"/>
</dbReference>
<comment type="caution">
    <text evidence="7">The sequence shown here is derived from an EMBL/GenBank/DDBJ whole genome shotgun (WGS) entry which is preliminary data.</text>
</comment>
<dbReference type="Pfam" id="PF03466">
    <property type="entry name" value="LysR_substrate"/>
    <property type="match status" value="1"/>
</dbReference>
<accession>A0A1Y3R0L9</accession>
<dbReference type="Proteomes" id="UP000195772">
    <property type="component" value="Unassembled WGS sequence"/>
</dbReference>
<dbReference type="InterPro" id="IPR036390">
    <property type="entry name" value="WH_DNA-bd_sf"/>
</dbReference>
<dbReference type="FunFam" id="1.10.10.10:FF:000001">
    <property type="entry name" value="LysR family transcriptional regulator"/>
    <property type="match status" value="1"/>
</dbReference>
<evidence type="ECO:0000256" key="3">
    <source>
        <dbReference type="ARBA" id="ARBA00023125"/>
    </source>
</evidence>
<proteinExistence type="inferred from homology"/>
<dbReference type="Pfam" id="PF00126">
    <property type="entry name" value="HTH_1"/>
    <property type="match status" value="1"/>
</dbReference>
<dbReference type="CDD" id="cd08411">
    <property type="entry name" value="PBP2_OxyR"/>
    <property type="match status" value="1"/>
</dbReference>
<evidence type="ECO:0000313" key="7">
    <source>
        <dbReference type="EMBL" id="OUN04865.1"/>
    </source>
</evidence>
<dbReference type="InterPro" id="IPR036388">
    <property type="entry name" value="WH-like_DNA-bd_sf"/>
</dbReference>
<evidence type="ECO:0000259" key="5">
    <source>
        <dbReference type="PROSITE" id="PS50931"/>
    </source>
</evidence>
<dbReference type="PANTHER" id="PTHR30419:SF29">
    <property type="entry name" value="LYSR-FAMILY TRANSCRIPTIONAL REGULATOR"/>
    <property type="match status" value="1"/>
</dbReference>
<dbReference type="InterPro" id="IPR000847">
    <property type="entry name" value="LysR_HTH_N"/>
</dbReference>
<name>A0A1Y3R0L9_9BACT</name>
<evidence type="ECO:0000313" key="6">
    <source>
        <dbReference type="EMBL" id="KAA2379029.1"/>
    </source>
</evidence>
<keyword evidence="2" id="KW-0805">Transcription regulation</keyword>
<protein>
    <submittedName>
        <fullName evidence="6">Hydrogen peroxide-inducible genes activator</fullName>
    </submittedName>
    <submittedName>
        <fullName evidence="7">Transcriptional regulator</fullName>
    </submittedName>
</protein>
<dbReference type="Gene3D" id="1.10.10.10">
    <property type="entry name" value="Winged helix-like DNA-binding domain superfamily/Winged helix DNA-binding domain"/>
    <property type="match status" value="1"/>
</dbReference>
<dbReference type="EMBL" id="NFHB01000001">
    <property type="protein sequence ID" value="OUN04865.1"/>
    <property type="molecule type" value="Genomic_DNA"/>
</dbReference>
<evidence type="ECO:0000256" key="4">
    <source>
        <dbReference type="ARBA" id="ARBA00023163"/>
    </source>
</evidence>
<dbReference type="Proteomes" id="UP000322940">
    <property type="component" value="Unassembled WGS sequence"/>
</dbReference>
<reference evidence="8" key="1">
    <citation type="submission" date="2017-04" db="EMBL/GenBank/DDBJ databases">
        <title>Function of individual gut microbiota members based on whole genome sequencing of pure cultures obtained from chicken caecum.</title>
        <authorList>
            <person name="Medvecky M."/>
            <person name="Cejkova D."/>
            <person name="Polansky O."/>
            <person name="Karasova D."/>
            <person name="Kubasova T."/>
            <person name="Cizek A."/>
            <person name="Rychlik I."/>
        </authorList>
    </citation>
    <scope>NUCLEOTIDE SEQUENCE [LARGE SCALE GENOMIC DNA]</scope>
    <source>
        <strain evidence="8">An90</strain>
    </source>
</reference>
<dbReference type="Gene3D" id="3.40.190.10">
    <property type="entry name" value="Periplasmic binding protein-like II"/>
    <property type="match status" value="2"/>
</dbReference>
<dbReference type="SUPFAM" id="SSF46785">
    <property type="entry name" value="Winged helix' DNA-binding domain"/>
    <property type="match status" value="1"/>
</dbReference>
<dbReference type="PANTHER" id="PTHR30419">
    <property type="entry name" value="HTH-TYPE TRANSCRIPTIONAL REGULATOR YBHD"/>
    <property type="match status" value="1"/>
</dbReference>
<dbReference type="AlphaFoldDB" id="A0A1Y3R0L9"/>
<dbReference type="OrthoDB" id="9803735at2"/>
<keyword evidence="3" id="KW-0238">DNA-binding</keyword>
<organism evidence="7 8">
    <name type="scientific">Alistipes onderdonkii</name>
    <dbReference type="NCBI Taxonomy" id="328813"/>
    <lineage>
        <taxon>Bacteria</taxon>
        <taxon>Pseudomonadati</taxon>
        <taxon>Bacteroidota</taxon>
        <taxon>Bacteroidia</taxon>
        <taxon>Bacteroidales</taxon>
        <taxon>Rikenellaceae</taxon>
        <taxon>Alistipes</taxon>
    </lineage>
</organism>
<dbReference type="InterPro" id="IPR050950">
    <property type="entry name" value="HTH-type_LysR_regulators"/>
</dbReference>
<dbReference type="RefSeq" id="WP_018695218.1">
    <property type="nucleotide sequence ID" value="NZ_AP025562.1"/>
</dbReference>
<dbReference type="PRINTS" id="PR00039">
    <property type="entry name" value="HTHLYSR"/>
</dbReference>
<gene>
    <name evidence="7" type="ORF">B5G41_00720</name>
    <name evidence="6" type="ORF">F2Y10_08235</name>
</gene>
<dbReference type="EMBL" id="VVXH01000006">
    <property type="protein sequence ID" value="KAA2379029.1"/>
    <property type="molecule type" value="Genomic_DNA"/>
</dbReference>
<dbReference type="eggNOG" id="COG0583">
    <property type="taxonomic scope" value="Bacteria"/>
</dbReference>
<feature type="domain" description="HTH lysR-type" evidence="5">
    <location>
        <begin position="1"/>
        <end position="58"/>
    </location>
</feature>
<keyword evidence="4" id="KW-0804">Transcription</keyword>
<dbReference type="SUPFAM" id="SSF53850">
    <property type="entry name" value="Periplasmic binding protein-like II"/>
    <property type="match status" value="1"/>
</dbReference>
<dbReference type="GO" id="GO:0005829">
    <property type="term" value="C:cytosol"/>
    <property type="evidence" value="ECO:0007669"/>
    <property type="project" value="TreeGrafter"/>
</dbReference>
<dbReference type="GO" id="GO:0003677">
    <property type="term" value="F:DNA binding"/>
    <property type="evidence" value="ECO:0007669"/>
    <property type="project" value="UniProtKB-KW"/>
</dbReference>
<evidence type="ECO:0000256" key="2">
    <source>
        <dbReference type="ARBA" id="ARBA00023015"/>
    </source>
</evidence>
<sequence>MTIIQLEYLLAVANCGSFSLAAEHCFVTQPSLSMQVKALEEELGVVLLDRSKKPVIPTEAGEVVLDRARETLRAYNNIRESVAELKGETSGKLRLGVIPTIAPYLLHKFIPDFVRDYPKVELEISEMVTSDIVEALKRDRIDAALVASGTCGDGILEQELFNDRFFAYVSPENPLYERQNIRIEDIDLKDLVILSAGNCMRDQIIELCQAKRDMPSHYSFESGSLDTLMRIVDCTSCLTIIPEMAIEYIPADHHDRLKMLAKGATSRKIAVAVRRTYVKSSIIKALTDTIMANVPAAKA</sequence>
<evidence type="ECO:0000313" key="8">
    <source>
        <dbReference type="Proteomes" id="UP000195772"/>
    </source>
</evidence>
<reference evidence="6 9" key="3">
    <citation type="journal article" date="2019" name="Nat. Med.">
        <title>A library of human gut bacterial isolates paired with longitudinal multiomics data enables mechanistic microbiome research.</title>
        <authorList>
            <person name="Poyet M."/>
            <person name="Groussin M."/>
            <person name="Gibbons S.M."/>
            <person name="Avila-Pacheco J."/>
            <person name="Jiang X."/>
            <person name="Kearney S.M."/>
            <person name="Perrotta A.R."/>
            <person name="Berdy B."/>
            <person name="Zhao S."/>
            <person name="Lieberman T.D."/>
            <person name="Swanson P.K."/>
            <person name="Smith M."/>
            <person name="Roesemann S."/>
            <person name="Alexander J.E."/>
            <person name="Rich S.A."/>
            <person name="Livny J."/>
            <person name="Vlamakis H."/>
            <person name="Clish C."/>
            <person name="Bullock K."/>
            <person name="Deik A."/>
            <person name="Scott J."/>
            <person name="Pierce K.A."/>
            <person name="Xavier R.J."/>
            <person name="Alm E.J."/>
        </authorList>
    </citation>
    <scope>NUCLEOTIDE SEQUENCE [LARGE SCALE GENOMIC DNA]</scope>
    <source>
        <strain evidence="6 9">BIOML-A266</strain>
    </source>
</reference>
<dbReference type="PROSITE" id="PS50931">
    <property type="entry name" value="HTH_LYSR"/>
    <property type="match status" value="1"/>
</dbReference>
<evidence type="ECO:0000256" key="1">
    <source>
        <dbReference type="ARBA" id="ARBA00009437"/>
    </source>
</evidence>
<reference evidence="7" key="2">
    <citation type="journal article" date="2018" name="BMC Genomics">
        <title>Whole genome sequencing and function prediction of 133 gut anaerobes isolated from chicken caecum in pure cultures.</title>
        <authorList>
            <person name="Medvecky M."/>
            <person name="Cejkova D."/>
            <person name="Polansky O."/>
            <person name="Karasova D."/>
            <person name="Kubasova T."/>
            <person name="Cizek A."/>
            <person name="Rychlik I."/>
        </authorList>
    </citation>
    <scope>NUCLEOTIDE SEQUENCE</scope>
    <source>
        <strain evidence="7">An90</strain>
    </source>
</reference>
<dbReference type="GO" id="GO:0003700">
    <property type="term" value="F:DNA-binding transcription factor activity"/>
    <property type="evidence" value="ECO:0007669"/>
    <property type="project" value="InterPro"/>
</dbReference>
<comment type="similarity">
    <text evidence="1">Belongs to the LysR transcriptional regulatory family.</text>
</comment>
<evidence type="ECO:0000313" key="9">
    <source>
        <dbReference type="Proteomes" id="UP000322940"/>
    </source>
</evidence>